<evidence type="ECO:0000256" key="4">
    <source>
        <dbReference type="ARBA" id="ARBA00022840"/>
    </source>
</evidence>
<dbReference type="InterPro" id="IPR050173">
    <property type="entry name" value="ABC_transporter_C-like"/>
</dbReference>
<keyword evidence="4" id="KW-0067">ATP-binding</keyword>
<evidence type="ECO:0000313" key="10">
    <source>
        <dbReference type="EMBL" id="ORY51757.1"/>
    </source>
</evidence>
<feature type="region of interest" description="Disordered" evidence="7">
    <location>
        <begin position="19"/>
        <end position="79"/>
    </location>
</feature>
<dbReference type="STRING" id="106004.A0A1Y2CXR3"/>
<gene>
    <name evidence="10" type="ORF">BCR35DRAFT_19954</name>
</gene>
<comment type="caution">
    <text evidence="10">The sequence shown here is derived from an EMBL/GenBank/DDBJ whole genome shotgun (WGS) entry which is preliminary data.</text>
</comment>
<reference evidence="10 11" key="1">
    <citation type="submission" date="2016-07" db="EMBL/GenBank/DDBJ databases">
        <title>Pervasive Adenine N6-methylation of Active Genes in Fungi.</title>
        <authorList>
            <consortium name="DOE Joint Genome Institute"/>
            <person name="Mondo S.J."/>
            <person name="Dannebaum R.O."/>
            <person name="Kuo R.C."/>
            <person name="Labutti K."/>
            <person name="Haridas S."/>
            <person name="Kuo A."/>
            <person name="Salamov A."/>
            <person name="Ahrendt S.R."/>
            <person name="Lipzen A."/>
            <person name="Sullivan W."/>
            <person name="Andreopoulos W.B."/>
            <person name="Clum A."/>
            <person name="Lindquist E."/>
            <person name="Daum C."/>
            <person name="Ramamoorthy G.K."/>
            <person name="Gryganskyi A."/>
            <person name="Culley D."/>
            <person name="Magnuson J.K."/>
            <person name="James T.Y."/>
            <person name="O'Malley M.A."/>
            <person name="Stajich J.E."/>
            <person name="Spatafora J.W."/>
            <person name="Visel A."/>
            <person name="Grigoriev I.V."/>
        </authorList>
    </citation>
    <scope>NUCLEOTIDE SEQUENCE [LARGE SCALE GENOMIC DNA]</scope>
    <source>
        <strain evidence="10 11">62-1032</strain>
    </source>
</reference>
<evidence type="ECO:0000256" key="3">
    <source>
        <dbReference type="ARBA" id="ARBA00022741"/>
    </source>
</evidence>
<feature type="transmembrane region" description="Helical" evidence="8">
    <location>
        <begin position="226"/>
        <end position="245"/>
    </location>
</feature>
<dbReference type="Gene3D" id="1.20.1560.10">
    <property type="entry name" value="ABC transporter type 1, transmembrane domain"/>
    <property type="match status" value="1"/>
</dbReference>
<dbReference type="Pfam" id="PF00664">
    <property type="entry name" value="ABC_membrane"/>
    <property type="match status" value="1"/>
</dbReference>
<organism evidence="10 11">
    <name type="scientific">Leucosporidium creatinivorum</name>
    <dbReference type="NCBI Taxonomy" id="106004"/>
    <lineage>
        <taxon>Eukaryota</taxon>
        <taxon>Fungi</taxon>
        <taxon>Dikarya</taxon>
        <taxon>Basidiomycota</taxon>
        <taxon>Pucciniomycotina</taxon>
        <taxon>Microbotryomycetes</taxon>
        <taxon>Leucosporidiales</taxon>
        <taxon>Leucosporidium</taxon>
    </lineage>
</organism>
<dbReference type="InterPro" id="IPR036640">
    <property type="entry name" value="ABC1_TM_sf"/>
</dbReference>
<evidence type="ECO:0000259" key="9">
    <source>
        <dbReference type="PROSITE" id="PS50929"/>
    </source>
</evidence>
<accession>A0A1Y2CXR3</accession>
<keyword evidence="2 8" id="KW-0812">Transmembrane</keyword>
<evidence type="ECO:0000256" key="7">
    <source>
        <dbReference type="SAM" id="MobiDB-lite"/>
    </source>
</evidence>
<keyword evidence="3" id="KW-0547">Nucleotide-binding</keyword>
<sequence length="268" mass="29567">MLRPTRLERQVLRERLSQWSREPGSLSMRRLGPREGSRAPSTCSTSRRPGLRLGSPSSCSSSPAGHSASSTATGSSTGARYHSSHSSFTSLFFPRQQMTLTGFEEGTVNLLSLPSLPSASENVNPYLAIYGLICLVNLLITVLGILAGFHGSFQAARTLFTRTLTQVAHAPFRYFDTTPTGRILNRFSTDFQIIDTSLTDQVRICLTHAFSFLVNVGVIVLVSPKFIPPAILIIYLYVRLSLSYVKCSRDLRRLESNARSPIFSKFGE</sequence>
<feature type="transmembrane region" description="Helical" evidence="8">
    <location>
        <begin position="127"/>
        <end position="149"/>
    </location>
</feature>
<evidence type="ECO:0000256" key="6">
    <source>
        <dbReference type="ARBA" id="ARBA00023136"/>
    </source>
</evidence>
<protein>
    <submittedName>
        <fullName evidence="10">ABC transporter type 1, transmembrane domain-containing protein</fullName>
    </submittedName>
</protein>
<dbReference type="InParanoid" id="A0A1Y2CXR3"/>
<dbReference type="OrthoDB" id="2958419at2759"/>
<name>A0A1Y2CXR3_9BASI</name>
<keyword evidence="1" id="KW-0813">Transport</keyword>
<evidence type="ECO:0000256" key="8">
    <source>
        <dbReference type="SAM" id="Phobius"/>
    </source>
</evidence>
<proteinExistence type="predicted"/>
<dbReference type="PANTHER" id="PTHR24223">
    <property type="entry name" value="ATP-BINDING CASSETTE SUB-FAMILY C"/>
    <property type="match status" value="1"/>
</dbReference>
<dbReference type="EMBL" id="MCGR01000107">
    <property type="protein sequence ID" value="ORY51757.1"/>
    <property type="molecule type" value="Genomic_DNA"/>
</dbReference>
<evidence type="ECO:0000256" key="2">
    <source>
        <dbReference type="ARBA" id="ARBA00022692"/>
    </source>
</evidence>
<keyword evidence="11" id="KW-1185">Reference proteome</keyword>
<dbReference type="GO" id="GO:0016020">
    <property type="term" value="C:membrane"/>
    <property type="evidence" value="ECO:0007669"/>
    <property type="project" value="InterPro"/>
</dbReference>
<feature type="domain" description="ABC transmembrane type-1" evidence="9">
    <location>
        <begin position="126"/>
        <end position="268"/>
    </location>
</feature>
<evidence type="ECO:0000256" key="1">
    <source>
        <dbReference type="ARBA" id="ARBA00022448"/>
    </source>
</evidence>
<dbReference type="PROSITE" id="PS50929">
    <property type="entry name" value="ABC_TM1F"/>
    <property type="match status" value="1"/>
</dbReference>
<dbReference type="SUPFAM" id="SSF90123">
    <property type="entry name" value="ABC transporter transmembrane region"/>
    <property type="match status" value="1"/>
</dbReference>
<dbReference type="PANTHER" id="PTHR24223:SF415">
    <property type="entry name" value="FI20190P1"/>
    <property type="match status" value="1"/>
</dbReference>
<keyword evidence="5 8" id="KW-1133">Transmembrane helix</keyword>
<dbReference type="AlphaFoldDB" id="A0A1Y2CXR3"/>
<dbReference type="InterPro" id="IPR011527">
    <property type="entry name" value="ABC1_TM_dom"/>
</dbReference>
<evidence type="ECO:0000313" key="11">
    <source>
        <dbReference type="Proteomes" id="UP000193467"/>
    </source>
</evidence>
<dbReference type="Proteomes" id="UP000193467">
    <property type="component" value="Unassembled WGS sequence"/>
</dbReference>
<evidence type="ECO:0000256" key="5">
    <source>
        <dbReference type="ARBA" id="ARBA00022989"/>
    </source>
</evidence>
<feature type="compositionally biased region" description="Low complexity" evidence="7">
    <location>
        <begin position="54"/>
        <end position="79"/>
    </location>
</feature>
<keyword evidence="6 8" id="KW-0472">Membrane</keyword>
<dbReference type="GO" id="GO:0005524">
    <property type="term" value="F:ATP binding"/>
    <property type="evidence" value="ECO:0007669"/>
    <property type="project" value="UniProtKB-KW"/>
</dbReference>
<dbReference type="GO" id="GO:0140359">
    <property type="term" value="F:ABC-type transporter activity"/>
    <property type="evidence" value="ECO:0007669"/>
    <property type="project" value="InterPro"/>
</dbReference>